<gene>
    <name evidence="2" type="ORF">Acr_00g0026100</name>
    <name evidence="3" type="ORF">Acr_03g0013340</name>
</gene>
<protein>
    <submittedName>
        <fullName evidence="2">Stress-inducible protein</fullName>
    </submittedName>
</protein>
<feature type="region of interest" description="Disordered" evidence="1">
    <location>
        <begin position="32"/>
        <end position="57"/>
    </location>
</feature>
<reference evidence="2" key="2">
    <citation type="submission" date="2020-08" db="EMBL/GenBank/DDBJ databases">
        <title>De Novo Assembly of kiwifruit Actinidia rufa.</title>
        <authorList>
            <person name="Sugita-Konishi S."/>
            <person name="Sato K."/>
            <person name="Mori E."/>
            <person name="Abe Y."/>
            <person name="Kisaki G."/>
            <person name="Hamano K."/>
            <person name="Suezawa K."/>
            <person name="Otani M."/>
            <person name="Fukuda T."/>
            <person name="Manabe T."/>
            <person name="Gomi K."/>
            <person name="Tabuchi M."/>
            <person name="Akimitsu K."/>
            <person name="Kataoka I."/>
        </authorList>
    </citation>
    <scope>NUCLEOTIDE SEQUENCE</scope>
    <source>
        <strain evidence="4">cv. Fuchu</strain>
        <strain evidence="2">Fuchu</strain>
    </source>
</reference>
<organism evidence="2 4">
    <name type="scientific">Actinidia rufa</name>
    <dbReference type="NCBI Taxonomy" id="165716"/>
    <lineage>
        <taxon>Eukaryota</taxon>
        <taxon>Viridiplantae</taxon>
        <taxon>Streptophyta</taxon>
        <taxon>Embryophyta</taxon>
        <taxon>Tracheophyta</taxon>
        <taxon>Spermatophyta</taxon>
        <taxon>Magnoliopsida</taxon>
        <taxon>eudicotyledons</taxon>
        <taxon>Gunneridae</taxon>
        <taxon>Pentapetalae</taxon>
        <taxon>asterids</taxon>
        <taxon>Ericales</taxon>
        <taxon>Actinidiaceae</taxon>
        <taxon>Actinidia</taxon>
    </lineage>
</organism>
<dbReference type="EMBL" id="BJWL01000003">
    <property type="protein sequence ID" value="GFY84560.1"/>
    <property type="molecule type" value="Genomic_DNA"/>
</dbReference>
<evidence type="ECO:0000313" key="4">
    <source>
        <dbReference type="Proteomes" id="UP000585474"/>
    </source>
</evidence>
<sequence length="135" mass="13586">MAIESARGFLNVQHLILEIAPLKEGPRGRIGLEPGPHLRPGKDVAEGRGETSLGSEGKAGLEGLVVGVDFEAILVRRDGVIVAAEPHVGGADTIVALGPVGLELDGLLGVKKGLGELSDGGLGGGSVLSARSLSL</sequence>
<proteinExistence type="predicted"/>
<evidence type="ECO:0000256" key="1">
    <source>
        <dbReference type="SAM" id="MobiDB-lite"/>
    </source>
</evidence>
<keyword evidence="4" id="KW-1185">Reference proteome</keyword>
<comment type="caution">
    <text evidence="2">The sequence shown here is derived from an EMBL/GenBank/DDBJ whole genome shotgun (WGS) entry which is preliminary data.</text>
</comment>
<accession>A0A7J0DDV6</accession>
<dbReference type="EMBL" id="BJWL01000177">
    <property type="protein sequence ID" value="GFS33060.1"/>
    <property type="molecule type" value="Genomic_DNA"/>
</dbReference>
<dbReference type="Proteomes" id="UP000585474">
    <property type="component" value="Unassembled WGS sequence"/>
</dbReference>
<evidence type="ECO:0000313" key="3">
    <source>
        <dbReference type="EMBL" id="GFY84560.1"/>
    </source>
</evidence>
<feature type="compositionally biased region" description="Basic and acidic residues" evidence="1">
    <location>
        <begin position="40"/>
        <end position="49"/>
    </location>
</feature>
<evidence type="ECO:0000313" key="2">
    <source>
        <dbReference type="EMBL" id="GFS33060.1"/>
    </source>
</evidence>
<dbReference type="AlphaFoldDB" id="A0A7J0DDV6"/>
<reference evidence="4" key="1">
    <citation type="submission" date="2019-07" db="EMBL/GenBank/DDBJ databases">
        <title>De Novo Assembly of kiwifruit Actinidia rufa.</title>
        <authorList>
            <person name="Sugita-Konishi S."/>
            <person name="Sato K."/>
            <person name="Mori E."/>
            <person name="Abe Y."/>
            <person name="Kisaki G."/>
            <person name="Hamano K."/>
            <person name="Suezawa K."/>
            <person name="Otani M."/>
            <person name="Fukuda T."/>
            <person name="Manabe T."/>
            <person name="Gomi K."/>
            <person name="Tabuchi M."/>
            <person name="Akimitsu K."/>
            <person name="Kataoka I."/>
        </authorList>
    </citation>
    <scope>NUCLEOTIDE SEQUENCE [LARGE SCALE GENOMIC DNA]</scope>
    <source>
        <strain evidence="4">cv. Fuchu</strain>
    </source>
</reference>
<name>A0A7J0DDV6_9ERIC</name>